<keyword evidence="3" id="KW-0378">Hydrolase</keyword>
<accession>A0A9X4B0Z8</accession>
<dbReference type="SUPFAM" id="SSF81296">
    <property type="entry name" value="E set domains"/>
    <property type="match status" value="1"/>
</dbReference>
<feature type="domain" description="Glycosyl hydrolase family 13 catalytic" evidence="2">
    <location>
        <begin position="465"/>
        <end position="874"/>
    </location>
</feature>
<dbReference type="SUPFAM" id="SSF51445">
    <property type="entry name" value="(Trans)glycosidases"/>
    <property type="match status" value="1"/>
</dbReference>
<keyword evidence="4" id="KW-1185">Reference proteome</keyword>
<proteinExistence type="inferred from homology"/>
<organism evidence="3 4">
    <name type="scientific">Clostridium tertium</name>
    <dbReference type="NCBI Taxonomy" id="1559"/>
    <lineage>
        <taxon>Bacteria</taxon>
        <taxon>Bacillati</taxon>
        <taxon>Bacillota</taxon>
        <taxon>Clostridia</taxon>
        <taxon>Eubacteriales</taxon>
        <taxon>Clostridiaceae</taxon>
        <taxon>Clostridium</taxon>
    </lineage>
</organism>
<gene>
    <name evidence="3" type="primary">pulA</name>
    <name evidence="3" type="ORF">NE398_08565</name>
</gene>
<sequence length="983" mass="114141">MIGIKYNRKILGVEGMISYSDNMTYNDISNNNSIKIYNINSLEIKASSNVFHLDEEIQLVALKESIFGIKEIRNVYWEIDYTGKEITLSNNIIKISKLLRKKNSLKVTCVDKITGERACREFSIILNEVEGTLIHFIKNDGDYFGNGYKWDLWSFSNDGVSYAVELQNKSDFGRCTFVREENIIARRKAWGDNWGNDWSEQTATFEIPKGVKNCYIVHGENNLITNLEDVIEYMKPRIEIAIMDKKDSITAFLSKTPLDGTKFYIYINGIKEEHCEYEIDKLSKKVDFKNLNVKVSPSDLVEIRASNTFLPCKVTMRNFLDSYYYDGPDMGVVYDKENIYLRIWAPTAFKIDLCLYENWYDINGNEKRVYQMKREEKSGTHYTKISRKKNECVFYLYKLYFKDIDRNGLEYIKINYAVDPYAVSVGVNGEKGFLIDINNVKSMPFGWLCDERPQLLRKEDSIIYEIHVRDFTISDDSGIDKNIRGKYLGLAQEGTCYEYKKRKITVKTGIDHLKELGITHVHLLPVFDFGSVDERKSNKKGNRNWGYDPKNYNAPEGSYSSDPYNPISRIIELREMIKILHKNGIRVVMDVVYNHMQETRSLDNIVPAYYFRTDYRGRFTNGSGCGNEIATERPMVRRFIIDSIKHWLKDYNIDGLRFDLMELIDIDTMKEIVKVSKEIDESILIYGEPWKGGESPLTNGTYKGSQRNEDFSIFNDTFRDFIRGNNSPSHGFVNGNQHDGATAWSIIEGLKGSINTLTYNSRESINYVDAHDNYTLWDQIEKSLTPDIEEKEYRKIKEENTFDNHLVRRNILALAIVLTAQGIPFIQGGAEILRTKNGDHNSYKSPDNINAIFWRYKAKYIEVFNYIKGLIEIRKNFKAFRLDKREELNNLEISFLNGEENVGVIKWHFKNLNIIEENINDLIVVYNGTSIDDYDINQYMPVSKNGKWNIIADFNKAGVEVIKTVKTSEVPKMKSYSIIILYS</sequence>
<comment type="caution">
    <text evidence="3">The sequence shown here is derived from an EMBL/GenBank/DDBJ whole genome shotgun (WGS) entry which is preliminary data.</text>
</comment>
<dbReference type="EC" id="3.2.1.41" evidence="3"/>
<evidence type="ECO:0000259" key="2">
    <source>
        <dbReference type="SMART" id="SM00642"/>
    </source>
</evidence>
<comment type="similarity">
    <text evidence="1">Belongs to the glycosyl hydrolase 13 family.</text>
</comment>
<dbReference type="InterPro" id="IPR004193">
    <property type="entry name" value="Glyco_hydro_13_N"/>
</dbReference>
<dbReference type="RefSeq" id="WP_235840800.1">
    <property type="nucleotide sequence ID" value="NZ_CAXSLY010000001.1"/>
</dbReference>
<reference evidence="3" key="1">
    <citation type="submission" date="2022-05" db="EMBL/GenBank/DDBJ databases">
        <title>Draft genome sequence of Clostridium tertium strain CP3 isolated from Peru.</title>
        <authorList>
            <person name="Hurtado R."/>
            <person name="Lima L."/>
            <person name="Sousa T."/>
            <person name="Jaiswal A.K."/>
            <person name="Tiwari S."/>
            <person name="Maturrano L."/>
            <person name="Brenig B."/>
            <person name="Azevedo V."/>
        </authorList>
    </citation>
    <scope>NUCLEOTIDE SEQUENCE</scope>
    <source>
        <strain evidence="3">CP3</strain>
    </source>
</reference>
<dbReference type="InterPro" id="IPR011840">
    <property type="entry name" value="PulA_typeI"/>
</dbReference>
<dbReference type="CDD" id="cd11341">
    <property type="entry name" value="AmyAc_Pullulanase_LD-like"/>
    <property type="match status" value="1"/>
</dbReference>
<dbReference type="NCBIfam" id="TIGR02104">
    <property type="entry name" value="pulA_typeI"/>
    <property type="match status" value="1"/>
</dbReference>
<dbReference type="EMBL" id="JAMRYU010000008">
    <property type="protein sequence ID" value="MDC4240217.1"/>
    <property type="molecule type" value="Genomic_DNA"/>
</dbReference>
<evidence type="ECO:0000256" key="1">
    <source>
        <dbReference type="ARBA" id="ARBA00008061"/>
    </source>
</evidence>
<dbReference type="Gene3D" id="3.20.20.80">
    <property type="entry name" value="Glycosidases"/>
    <property type="match status" value="1"/>
</dbReference>
<dbReference type="PANTHER" id="PTHR43002">
    <property type="entry name" value="GLYCOGEN DEBRANCHING ENZYME"/>
    <property type="match status" value="1"/>
</dbReference>
<keyword evidence="3" id="KW-0326">Glycosidase</keyword>
<dbReference type="InterPro" id="IPR013783">
    <property type="entry name" value="Ig-like_fold"/>
</dbReference>
<protein>
    <submittedName>
        <fullName evidence="3">Type I pullulanase</fullName>
        <ecNumber evidence="3">3.2.1.41</ecNumber>
    </submittedName>
</protein>
<evidence type="ECO:0000313" key="4">
    <source>
        <dbReference type="Proteomes" id="UP001141183"/>
    </source>
</evidence>
<dbReference type="Gene3D" id="2.60.40.10">
    <property type="entry name" value="Immunoglobulins"/>
    <property type="match status" value="1"/>
</dbReference>
<dbReference type="InterPro" id="IPR006047">
    <property type="entry name" value="GH13_cat_dom"/>
</dbReference>
<dbReference type="InterPro" id="IPR017853">
    <property type="entry name" value="GH"/>
</dbReference>
<dbReference type="Pfam" id="PF00128">
    <property type="entry name" value="Alpha-amylase"/>
    <property type="match status" value="1"/>
</dbReference>
<dbReference type="CDD" id="cd02860">
    <property type="entry name" value="E_set_Pullulanase"/>
    <property type="match status" value="1"/>
</dbReference>
<dbReference type="GO" id="GO:0051060">
    <property type="term" value="F:pullulanase activity"/>
    <property type="evidence" value="ECO:0007669"/>
    <property type="project" value="UniProtKB-EC"/>
</dbReference>
<dbReference type="Proteomes" id="UP001141183">
    <property type="component" value="Unassembled WGS sequence"/>
</dbReference>
<evidence type="ECO:0000313" key="3">
    <source>
        <dbReference type="EMBL" id="MDC4240217.1"/>
    </source>
</evidence>
<name>A0A9X4B0Z8_9CLOT</name>
<dbReference type="AlphaFoldDB" id="A0A9X4B0Z8"/>
<dbReference type="GO" id="GO:0005975">
    <property type="term" value="P:carbohydrate metabolic process"/>
    <property type="evidence" value="ECO:0007669"/>
    <property type="project" value="InterPro"/>
</dbReference>
<dbReference type="InterPro" id="IPR014756">
    <property type="entry name" value="Ig_E-set"/>
</dbReference>
<dbReference type="SMART" id="SM00642">
    <property type="entry name" value="Aamy"/>
    <property type="match status" value="1"/>
</dbReference>
<dbReference type="Pfam" id="PF02922">
    <property type="entry name" value="CBM_48"/>
    <property type="match status" value="1"/>
</dbReference>